<dbReference type="SUPFAM" id="SSF53756">
    <property type="entry name" value="UDP-Glycosyltransferase/glycogen phosphorylase"/>
    <property type="match status" value="1"/>
</dbReference>
<dbReference type="InterPro" id="IPR050194">
    <property type="entry name" value="Glycosyltransferase_grp1"/>
</dbReference>
<accession>F8F124</accession>
<dbReference type="EMBL" id="CP002868">
    <property type="protein sequence ID" value="AEJ20814.1"/>
    <property type="molecule type" value="Genomic_DNA"/>
</dbReference>
<evidence type="ECO:0000259" key="2">
    <source>
        <dbReference type="Pfam" id="PF13439"/>
    </source>
</evidence>
<dbReference type="Pfam" id="PF13439">
    <property type="entry name" value="Glyco_transf_4"/>
    <property type="match status" value="1"/>
</dbReference>
<dbReference type="GO" id="GO:0016758">
    <property type="term" value="F:hexosyltransferase activity"/>
    <property type="evidence" value="ECO:0007669"/>
    <property type="project" value="TreeGrafter"/>
</dbReference>
<dbReference type="Gene3D" id="3.40.50.2000">
    <property type="entry name" value="Glycogen Phosphorylase B"/>
    <property type="match status" value="2"/>
</dbReference>
<dbReference type="PANTHER" id="PTHR45947:SF3">
    <property type="entry name" value="SULFOQUINOVOSYL TRANSFERASE SQD2"/>
    <property type="match status" value="1"/>
</dbReference>
<dbReference type="AlphaFoldDB" id="F8F124"/>
<dbReference type="HOGENOM" id="CLU_009583_2_1_12"/>
<dbReference type="RefSeq" id="WP_013970092.1">
    <property type="nucleotide sequence ID" value="NC_015732.1"/>
</dbReference>
<sequence length="387" mass="43979">MKKLRIAMLSSFYFPHVGGTERYVHDLSFALAQRGHTITIFSHFPGPVQKDEYSSIQIIRIPAIWGPAYSPILAPQPKRMLANMDIIHAHAPPFFFLNHTAKIHGIPQVLTYHCDIEIPERLGPIDLPQEPKKIIDRYFIKSTQLHLKKVDRIVTTTRTYAETSATLAGFPYTVIPIGINTARYKEQLEQCRLRGCIRKEHEILFVGRLVATKGLWFLLEAIEILYTRGVKAHFTIVGTGEELLSLKLFVTTHNLENMVTFAGQVDDQTLSDLYSTASLFILPSFVRLEAFGIVQLEALAMGVPVIASDMPGVNEVVQRSGGGWLVPPKNPEALAEKIQYALEHKEERLARAQQGQEYVFKYYDWSVISEQFENLYYELLQQKGHTL</sequence>
<dbReference type="InterPro" id="IPR028098">
    <property type="entry name" value="Glyco_trans_4-like_N"/>
</dbReference>
<organism evidence="3 4">
    <name type="scientific">Gracilinema caldarium (strain ATCC 51460 / DSM 7334 / H1)</name>
    <name type="common">Treponema caldarium</name>
    <dbReference type="NCBI Taxonomy" id="744872"/>
    <lineage>
        <taxon>Bacteria</taxon>
        <taxon>Pseudomonadati</taxon>
        <taxon>Spirochaetota</taxon>
        <taxon>Spirochaetia</taxon>
        <taxon>Spirochaetales</taxon>
        <taxon>Breznakiellaceae</taxon>
        <taxon>Gracilinema</taxon>
    </lineage>
</organism>
<protein>
    <submittedName>
        <fullName evidence="3">Glycosyl transferase group 1</fullName>
    </submittedName>
</protein>
<feature type="domain" description="Glycosyltransferase subfamily 4-like N-terminal" evidence="2">
    <location>
        <begin position="17"/>
        <end position="183"/>
    </location>
</feature>
<evidence type="ECO:0000313" key="3">
    <source>
        <dbReference type="EMBL" id="AEJ20814.1"/>
    </source>
</evidence>
<keyword evidence="4" id="KW-1185">Reference proteome</keyword>
<dbReference type="Pfam" id="PF00534">
    <property type="entry name" value="Glycos_transf_1"/>
    <property type="match status" value="1"/>
</dbReference>
<evidence type="ECO:0000313" key="4">
    <source>
        <dbReference type="Proteomes" id="UP000000503"/>
    </source>
</evidence>
<dbReference type="eggNOG" id="COG0438">
    <property type="taxonomic scope" value="Bacteria"/>
</dbReference>
<reference evidence="4" key="1">
    <citation type="journal article" date="2013" name="Stand. Genomic Sci.">
        <title>Genome sequence of the thermophilic fresh-water bacterium Spirochaeta caldaria type strain (H1(T)), reclassification of Spirochaeta caldaria, Spirochaeta stenostrepta, and Spirochaeta zuelzerae in the genus Treponema as Treponema caldaria comb. nov., Treponema stenostrepta comb. nov., and Treponema zuelzerae comb. nov., and emendation of the genus Treponema.</title>
        <authorList>
            <person name="Abt B."/>
            <person name="Goker M."/>
            <person name="Scheuner C."/>
            <person name="Han C."/>
            <person name="Lu M."/>
            <person name="Misra M."/>
            <person name="Lapidus A."/>
            <person name="Nolan M."/>
            <person name="Lucas S."/>
            <person name="Hammon N."/>
            <person name="Deshpande S."/>
            <person name="Cheng J.F."/>
            <person name="Tapia R."/>
            <person name="Goodwin L.A."/>
            <person name="Pitluck S."/>
            <person name="Liolios K."/>
            <person name="Pagani I."/>
            <person name="Ivanova N."/>
            <person name="Mavromatis K."/>
            <person name="Mikhailova N."/>
            <person name="Huntemann M."/>
            <person name="Pati A."/>
            <person name="Chen A."/>
            <person name="Palaniappan K."/>
            <person name="Land M."/>
            <person name="Hauser L."/>
            <person name="Jeffries C.D."/>
            <person name="Rohde M."/>
            <person name="Spring S."/>
            <person name="Gronow S."/>
            <person name="Detter J.C."/>
            <person name="Bristow J."/>
            <person name="Eisen J.A."/>
            <person name="Markowitz V."/>
            <person name="Hugenholtz P."/>
            <person name="Kyrpides N.C."/>
            <person name="Woyke T."/>
            <person name="Klenk H.P."/>
        </authorList>
    </citation>
    <scope>NUCLEOTIDE SEQUENCE</scope>
    <source>
        <strain evidence="4">ATCC 51460 / DSM 7334 / H1</strain>
    </source>
</reference>
<name>F8F124_GRAC1</name>
<gene>
    <name evidence="3" type="ordered locus">Spica_2717</name>
</gene>
<feature type="domain" description="Glycosyl transferase family 1" evidence="1">
    <location>
        <begin position="199"/>
        <end position="356"/>
    </location>
</feature>
<dbReference type="Proteomes" id="UP000000503">
    <property type="component" value="Chromosome"/>
</dbReference>
<dbReference type="PANTHER" id="PTHR45947">
    <property type="entry name" value="SULFOQUINOVOSYL TRANSFERASE SQD2"/>
    <property type="match status" value="1"/>
</dbReference>
<dbReference type="STRING" id="744872.Spica_2717"/>
<proteinExistence type="predicted"/>
<evidence type="ECO:0000259" key="1">
    <source>
        <dbReference type="Pfam" id="PF00534"/>
    </source>
</evidence>
<dbReference type="KEGG" id="scd:Spica_2717"/>
<keyword evidence="3" id="KW-0808">Transferase</keyword>
<dbReference type="CDD" id="cd03801">
    <property type="entry name" value="GT4_PimA-like"/>
    <property type="match status" value="1"/>
</dbReference>
<dbReference type="InterPro" id="IPR001296">
    <property type="entry name" value="Glyco_trans_1"/>
</dbReference>